<dbReference type="AlphaFoldDB" id="A0AAV4I2Q1"/>
<dbReference type="CDD" id="cd09076">
    <property type="entry name" value="L1-EN"/>
    <property type="match status" value="1"/>
</dbReference>
<dbReference type="SUPFAM" id="SSF56219">
    <property type="entry name" value="DNase I-like"/>
    <property type="match status" value="1"/>
</dbReference>
<evidence type="ECO:0000256" key="2">
    <source>
        <dbReference type="SAM" id="MobiDB-lite"/>
    </source>
</evidence>
<keyword evidence="1" id="KW-0175">Coiled coil</keyword>
<dbReference type="InterPro" id="IPR027124">
    <property type="entry name" value="Swc5/CFDP1/2"/>
</dbReference>
<evidence type="ECO:0000256" key="1">
    <source>
        <dbReference type="SAM" id="Coils"/>
    </source>
</evidence>
<evidence type="ECO:0000259" key="3">
    <source>
        <dbReference type="Pfam" id="PF14529"/>
    </source>
</evidence>
<keyword evidence="5" id="KW-1185">Reference proteome</keyword>
<sequence length="373" mass="43569">MKNFVEGFQRHSERIISCQIKLKGESLKVIQVYSPTSEYEDTEIEALYEDLAKAMEMKGRGNIIIMGDFNAKIGTKKKEEDLEWIGCHGIGERNERSQRLLDFAAENKLYITNTFYQKPKSRYWTWESTGHQYRNQIDFILSTDKSLFKNTEVITSIDVGSDHRMVRGKIMLNKTLMRLKKTFKEKKFNEVIKETAEGICEKKVEANHVKVDQEIKQLEAKRKEMRCKENKTTTEKIEYTEINKTVKKKRRAKARQRRKDLVIYVLEQKRGPKQTHKNVNKKKISYMKDKEGKTQTDRETILQICKDFYEKLYETASPVPQNTRNSSQDKEELPSFEEQEVIKCLNEMSKNKAPGPDEITSDIIRIGGAPAIS</sequence>
<accession>A0AAV4I2Q1</accession>
<keyword evidence="4" id="KW-0255">Endonuclease</keyword>
<protein>
    <submittedName>
        <fullName evidence="4">Endonuclease-reverse transcriptase</fullName>
    </submittedName>
</protein>
<dbReference type="InterPro" id="IPR036691">
    <property type="entry name" value="Endo/exonu/phosph_ase_sf"/>
</dbReference>
<reference evidence="4 5" key="1">
    <citation type="journal article" date="2021" name="Elife">
        <title>Chloroplast acquisition without the gene transfer in kleptoplastic sea slugs, Plakobranchus ocellatus.</title>
        <authorList>
            <person name="Maeda T."/>
            <person name="Takahashi S."/>
            <person name="Yoshida T."/>
            <person name="Shimamura S."/>
            <person name="Takaki Y."/>
            <person name="Nagai Y."/>
            <person name="Toyoda A."/>
            <person name="Suzuki Y."/>
            <person name="Arimoto A."/>
            <person name="Ishii H."/>
            <person name="Satoh N."/>
            <person name="Nishiyama T."/>
            <person name="Hasebe M."/>
            <person name="Maruyama T."/>
            <person name="Minagawa J."/>
            <person name="Obokata J."/>
            <person name="Shigenobu S."/>
        </authorList>
    </citation>
    <scope>NUCLEOTIDE SEQUENCE [LARGE SCALE GENOMIC DNA]</scope>
</reference>
<dbReference type="GO" id="GO:0004519">
    <property type="term" value="F:endonuclease activity"/>
    <property type="evidence" value="ECO:0007669"/>
    <property type="project" value="UniProtKB-KW"/>
</dbReference>
<name>A0AAV4I2Q1_9GAST</name>
<evidence type="ECO:0000313" key="5">
    <source>
        <dbReference type="Proteomes" id="UP000762676"/>
    </source>
</evidence>
<keyword evidence="4" id="KW-0378">Hydrolase</keyword>
<organism evidence="4 5">
    <name type="scientific">Elysia marginata</name>
    <dbReference type="NCBI Taxonomy" id="1093978"/>
    <lineage>
        <taxon>Eukaryota</taxon>
        <taxon>Metazoa</taxon>
        <taxon>Spiralia</taxon>
        <taxon>Lophotrochozoa</taxon>
        <taxon>Mollusca</taxon>
        <taxon>Gastropoda</taxon>
        <taxon>Heterobranchia</taxon>
        <taxon>Euthyneura</taxon>
        <taxon>Panpulmonata</taxon>
        <taxon>Sacoglossa</taxon>
        <taxon>Placobranchoidea</taxon>
        <taxon>Plakobranchidae</taxon>
        <taxon>Elysia</taxon>
    </lineage>
</organism>
<dbReference type="PANTHER" id="PTHR23227">
    <property type="entry name" value="BUCENTAUR RELATED"/>
    <property type="match status" value="1"/>
</dbReference>
<dbReference type="Gene3D" id="3.60.10.10">
    <property type="entry name" value="Endonuclease/exonuclease/phosphatase"/>
    <property type="match status" value="1"/>
</dbReference>
<proteinExistence type="predicted"/>
<gene>
    <name evidence="4" type="ORF">ElyMa_001169600</name>
</gene>
<evidence type="ECO:0000313" key="4">
    <source>
        <dbReference type="EMBL" id="GFS04235.1"/>
    </source>
</evidence>
<dbReference type="EMBL" id="BMAT01002303">
    <property type="protein sequence ID" value="GFS04235.1"/>
    <property type="molecule type" value="Genomic_DNA"/>
</dbReference>
<dbReference type="Pfam" id="PF14529">
    <property type="entry name" value="Exo_endo_phos_2"/>
    <property type="match status" value="1"/>
</dbReference>
<dbReference type="PANTHER" id="PTHR23227:SF67">
    <property type="entry name" value="CRANIOFACIAL DEVELOPMENT PROTEIN 2-LIKE"/>
    <property type="match status" value="1"/>
</dbReference>
<feature type="coiled-coil region" evidence="1">
    <location>
        <begin position="201"/>
        <end position="235"/>
    </location>
</feature>
<dbReference type="Proteomes" id="UP000762676">
    <property type="component" value="Unassembled WGS sequence"/>
</dbReference>
<keyword evidence="4" id="KW-0540">Nuclease</keyword>
<comment type="caution">
    <text evidence="4">The sequence shown here is derived from an EMBL/GenBank/DDBJ whole genome shotgun (WGS) entry which is preliminary data.</text>
</comment>
<feature type="domain" description="Endonuclease/exonuclease/phosphatase" evidence="3">
    <location>
        <begin position="28"/>
        <end position="166"/>
    </location>
</feature>
<dbReference type="InterPro" id="IPR005135">
    <property type="entry name" value="Endo/exonuclease/phosphatase"/>
</dbReference>
<feature type="region of interest" description="Disordered" evidence="2">
    <location>
        <begin position="316"/>
        <end position="373"/>
    </location>
</feature>